<dbReference type="STRING" id="1802114.A2719_02640"/>
<dbReference type="EC" id="3.6.1.1" evidence="2"/>
<dbReference type="Pfam" id="PF00719">
    <property type="entry name" value="Pyrophosphatase"/>
    <property type="match status" value="1"/>
</dbReference>
<dbReference type="SUPFAM" id="SSF50324">
    <property type="entry name" value="Inorganic pyrophosphatase"/>
    <property type="match status" value="1"/>
</dbReference>
<evidence type="ECO:0000313" key="6">
    <source>
        <dbReference type="EMBL" id="OGZ43840.1"/>
    </source>
</evidence>
<dbReference type="GO" id="GO:0006796">
    <property type="term" value="P:phosphate-containing compound metabolic process"/>
    <property type="evidence" value="ECO:0007669"/>
    <property type="project" value="InterPro"/>
</dbReference>
<dbReference type="InterPro" id="IPR008162">
    <property type="entry name" value="Pyrophosphatase"/>
</dbReference>
<keyword evidence="4" id="KW-0378">Hydrolase</keyword>
<gene>
    <name evidence="6" type="ORF">A2719_02640</name>
</gene>
<name>A0A1G2G1R0_9BACT</name>
<sequence>MQDNTKQSGNYATQFIGKEVEIIIDRPLHSKHPKYGFVYEINYGFIPNTKAPDGEGIDAYLLGIDDPVETYTGKCIAVVHRLNDADDKLVVIPVSLGDVDDEEIRRSTHFQEQFFTSEIIRETDE</sequence>
<reference evidence="6 7" key="1">
    <citation type="journal article" date="2016" name="Nat. Commun.">
        <title>Thousands of microbial genomes shed light on interconnected biogeochemical processes in an aquifer system.</title>
        <authorList>
            <person name="Anantharaman K."/>
            <person name="Brown C.T."/>
            <person name="Hug L.A."/>
            <person name="Sharon I."/>
            <person name="Castelle C.J."/>
            <person name="Probst A.J."/>
            <person name="Thomas B.C."/>
            <person name="Singh A."/>
            <person name="Wilkins M.J."/>
            <person name="Karaoz U."/>
            <person name="Brodie E.L."/>
            <person name="Williams K.H."/>
            <person name="Hubbard S.S."/>
            <person name="Banfield J.F."/>
        </authorList>
    </citation>
    <scope>NUCLEOTIDE SEQUENCE [LARGE SCALE GENOMIC DNA]</scope>
</reference>
<evidence type="ECO:0000256" key="1">
    <source>
        <dbReference type="ARBA" id="ARBA00001946"/>
    </source>
</evidence>
<protein>
    <recommendedName>
        <fullName evidence="2">inorganic diphosphatase</fullName>
        <ecNumber evidence="2">3.6.1.1</ecNumber>
    </recommendedName>
</protein>
<organism evidence="6 7">
    <name type="scientific">Candidatus Ryanbacteria bacterium RIFCSPHIGHO2_01_FULL_45_22</name>
    <dbReference type="NCBI Taxonomy" id="1802114"/>
    <lineage>
        <taxon>Bacteria</taxon>
        <taxon>Candidatus Ryaniibacteriota</taxon>
    </lineage>
</organism>
<evidence type="ECO:0000256" key="3">
    <source>
        <dbReference type="ARBA" id="ARBA00022723"/>
    </source>
</evidence>
<comment type="caution">
    <text evidence="6">The sequence shown here is derived from an EMBL/GenBank/DDBJ whole genome shotgun (WGS) entry which is preliminary data.</text>
</comment>
<dbReference type="InterPro" id="IPR036649">
    <property type="entry name" value="Pyrophosphatase_sf"/>
</dbReference>
<dbReference type="Gene3D" id="3.90.80.10">
    <property type="entry name" value="Inorganic pyrophosphatase"/>
    <property type="match status" value="1"/>
</dbReference>
<evidence type="ECO:0000256" key="4">
    <source>
        <dbReference type="ARBA" id="ARBA00022801"/>
    </source>
</evidence>
<dbReference type="Proteomes" id="UP000177480">
    <property type="component" value="Unassembled WGS sequence"/>
</dbReference>
<evidence type="ECO:0000256" key="5">
    <source>
        <dbReference type="ARBA" id="ARBA00022842"/>
    </source>
</evidence>
<dbReference type="EMBL" id="MHNK01000010">
    <property type="protein sequence ID" value="OGZ43840.1"/>
    <property type="molecule type" value="Genomic_DNA"/>
</dbReference>
<dbReference type="AlphaFoldDB" id="A0A1G2G1R0"/>
<evidence type="ECO:0000256" key="2">
    <source>
        <dbReference type="ARBA" id="ARBA00012146"/>
    </source>
</evidence>
<keyword evidence="5" id="KW-0460">Magnesium</keyword>
<evidence type="ECO:0000313" key="7">
    <source>
        <dbReference type="Proteomes" id="UP000177480"/>
    </source>
</evidence>
<keyword evidence="3" id="KW-0479">Metal-binding</keyword>
<comment type="cofactor">
    <cofactor evidence="1">
        <name>Mg(2+)</name>
        <dbReference type="ChEBI" id="CHEBI:18420"/>
    </cofactor>
</comment>
<dbReference type="GO" id="GO:0005737">
    <property type="term" value="C:cytoplasm"/>
    <property type="evidence" value="ECO:0007669"/>
    <property type="project" value="InterPro"/>
</dbReference>
<dbReference type="GO" id="GO:0000287">
    <property type="term" value="F:magnesium ion binding"/>
    <property type="evidence" value="ECO:0007669"/>
    <property type="project" value="InterPro"/>
</dbReference>
<proteinExistence type="predicted"/>
<dbReference type="GO" id="GO:0004427">
    <property type="term" value="F:inorganic diphosphate phosphatase activity"/>
    <property type="evidence" value="ECO:0007669"/>
    <property type="project" value="UniProtKB-EC"/>
</dbReference>
<accession>A0A1G2G1R0</accession>